<dbReference type="Proteomes" id="UP000076577">
    <property type="component" value="Unassembled WGS sequence"/>
</dbReference>
<dbReference type="RefSeq" id="WP_068007557.1">
    <property type="nucleotide sequence ID" value="NZ_FOFM01000010.1"/>
</dbReference>
<evidence type="ECO:0000313" key="2">
    <source>
        <dbReference type="Proteomes" id="UP000076577"/>
    </source>
</evidence>
<keyword evidence="2" id="KW-1185">Reference proteome</keyword>
<evidence type="ECO:0000313" key="1">
    <source>
        <dbReference type="EMBL" id="KZL17711.1"/>
    </source>
</evidence>
<dbReference type="EMBL" id="LMCB01000030">
    <property type="protein sequence ID" value="KZL17711.1"/>
    <property type="molecule type" value="Genomic_DNA"/>
</dbReference>
<dbReference type="InterPro" id="IPR027417">
    <property type="entry name" value="P-loop_NTPase"/>
</dbReference>
<dbReference type="SUPFAM" id="SSF52540">
    <property type="entry name" value="P-loop containing nucleoside triphosphate hydrolases"/>
    <property type="match status" value="1"/>
</dbReference>
<dbReference type="PANTHER" id="PTHR11669">
    <property type="entry name" value="REPLICATION FACTOR C / DNA POLYMERASE III GAMMA-TAU SUBUNIT"/>
    <property type="match status" value="1"/>
</dbReference>
<dbReference type="PANTHER" id="PTHR11669:SF8">
    <property type="entry name" value="DNA POLYMERASE III SUBUNIT DELTA"/>
    <property type="match status" value="1"/>
</dbReference>
<gene>
    <name evidence="1" type="primary">dnaX_2</name>
    <name evidence="1" type="ORF">PsAD2_03049</name>
</gene>
<keyword evidence="1" id="KW-0808">Transferase</keyword>
<proteinExistence type="predicted"/>
<dbReference type="AlphaFoldDB" id="A0A165XHP9"/>
<name>A0A165XHP9_9HYPH</name>
<dbReference type="NCBIfam" id="NF005677">
    <property type="entry name" value="PRK07471.1"/>
    <property type="match status" value="1"/>
</dbReference>
<reference evidence="1 2" key="1">
    <citation type="journal article" date="2016" name="Front. Microbiol.">
        <title>Comparative Genomic Analysis Reveals a Diverse Repertoire of Genes Involved in Prokaryote-Eukaryote Interactions within the Pseudovibrio Genus.</title>
        <authorList>
            <person name="Romano S."/>
            <person name="Fernandez-Guerra A."/>
            <person name="Reen F.J."/>
            <person name="Glockner F.O."/>
            <person name="Crowley S.P."/>
            <person name="O'Sullivan O."/>
            <person name="Cotter P.D."/>
            <person name="Adams C."/>
            <person name="Dobson A.D."/>
            <person name="O'Gara F."/>
        </authorList>
    </citation>
    <scope>NUCLEOTIDE SEQUENCE [LARGE SCALE GENOMIC DNA]</scope>
    <source>
        <strain evidence="1 2">Ad2</strain>
    </source>
</reference>
<organism evidence="1 2">
    <name type="scientific">Pseudovibrio axinellae</name>
    <dbReference type="NCBI Taxonomy" id="989403"/>
    <lineage>
        <taxon>Bacteria</taxon>
        <taxon>Pseudomonadati</taxon>
        <taxon>Pseudomonadota</taxon>
        <taxon>Alphaproteobacteria</taxon>
        <taxon>Hyphomicrobiales</taxon>
        <taxon>Stappiaceae</taxon>
        <taxon>Pseudovibrio</taxon>
    </lineage>
</organism>
<sequence length="353" mass="39289">MAKAPILEATPEFDEIDGLPLPREQTRLYGHEIAETELLDAYRSQRFHHAWILGGPKGIGKATLAFRFARFILEHPDRFSTHAMAANSLYVPPESHNAQMVAAGSHADILHLRRPWDLKTKRFKRDLPVDEVRKTTGFFGATAAGGNWRICIVDSADDMNQSAANALLKILEEPPKQSLFILLSHNPGRLLPTVRSRCRKLTMRKLDEPIIEQALTESHVGPPRNLQALHTLADGSLRQAALAINGGALEIAQEFTRLVETAANVDMIRVHSFADKVAGRGAEDAWNTFLELARTFLSNQLRKDASTRPDALVRWADLWEKVGRAAATADALNLDRKQVVLSFLIDLRKAHAS</sequence>
<dbReference type="GO" id="GO:0006261">
    <property type="term" value="P:DNA-templated DNA replication"/>
    <property type="evidence" value="ECO:0007669"/>
    <property type="project" value="TreeGrafter"/>
</dbReference>
<keyword evidence="1" id="KW-0548">Nucleotidyltransferase</keyword>
<comment type="caution">
    <text evidence="1">The sequence shown here is derived from an EMBL/GenBank/DDBJ whole genome shotgun (WGS) entry which is preliminary data.</text>
</comment>
<dbReference type="EC" id="2.7.7.7" evidence="1"/>
<dbReference type="GO" id="GO:0009360">
    <property type="term" value="C:DNA polymerase III complex"/>
    <property type="evidence" value="ECO:0007669"/>
    <property type="project" value="TreeGrafter"/>
</dbReference>
<protein>
    <submittedName>
        <fullName evidence="1">DNA polymerase III subunit tau</fullName>
        <ecNumber evidence="1">2.7.7.7</ecNumber>
    </submittedName>
</protein>
<dbReference type="NCBIfam" id="NF006586">
    <property type="entry name" value="PRK09112.1"/>
    <property type="match status" value="1"/>
</dbReference>
<dbReference type="Pfam" id="PF13177">
    <property type="entry name" value="DNA_pol3_delta2"/>
    <property type="match status" value="1"/>
</dbReference>
<dbReference type="InterPro" id="IPR050238">
    <property type="entry name" value="DNA_Rep/Repair_Clamp_Loader"/>
</dbReference>
<dbReference type="GO" id="GO:0003887">
    <property type="term" value="F:DNA-directed DNA polymerase activity"/>
    <property type="evidence" value="ECO:0007669"/>
    <property type="project" value="UniProtKB-EC"/>
</dbReference>
<dbReference type="PATRIC" id="fig|989403.3.peg.3267"/>
<dbReference type="Gene3D" id="3.40.50.300">
    <property type="entry name" value="P-loop containing nucleotide triphosphate hydrolases"/>
    <property type="match status" value="1"/>
</dbReference>
<accession>A0A165XHP9</accession>
<dbReference type="OrthoDB" id="9811073at2"/>
<dbReference type="STRING" id="989403.SAMN05421798_11032"/>